<evidence type="ECO:0008006" key="4">
    <source>
        <dbReference type="Google" id="ProtNLM"/>
    </source>
</evidence>
<feature type="region of interest" description="Disordered" evidence="1">
    <location>
        <begin position="95"/>
        <end position="117"/>
    </location>
</feature>
<organism evidence="2 3">
    <name type="scientific">Chelatococcus asaccharovorans</name>
    <dbReference type="NCBI Taxonomy" id="28210"/>
    <lineage>
        <taxon>Bacteria</taxon>
        <taxon>Pseudomonadati</taxon>
        <taxon>Pseudomonadota</taxon>
        <taxon>Alphaproteobacteria</taxon>
        <taxon>Hyphomicrobiales</taxon>
        <taxon>Chelatococcaceae</taxon>
        <taxon>Chelatococcus</taxon>
    </lineage>
</organism>
<reference evidence="2 3" key="1">
    <citation type="submission" date="2018-05" db="EMBL/GenBank/DDBJ databases">
        <title>Genomic Encyclopedia of Type Strains, Phase IV (KMG-IV): sequencing the most valuable type-strain genomes for metagenomic binning, comparative biology and taxonomic classification.</title>
        <authorList>
            <person name="Goeker M."/>
        </authorList>
    </citation>
    <scope>NUCLEOTIDE SEQUENCE [LARGE SCALE GENOMIC DNA]</scope>
    <source>
        <strain evidence="2 3">DSM 6462</strain>
    </source>
</reference>
<name>A0A2V3TYN3_9HYPH</name>
<evidence type="ECO:0000313" key="3">
    <source>
        <dbReference type="Proteomes" id="UP000248021"/>
    </source>
</evidence>
<evidence type="ECO:0000313" key="2">
    <source>
        <dbReference type="EMBL" id="PXW54486.1"/>
    </source>
</evidence>
<dbReference type="EMBL" id="QJJK01000011">
    <property type="protein sequence ID" value="PXW54486.1"/>
    <property type="molecule type" value="Genomic_DNA"/>
</dbReference>
<keyword evidence="3" id="KW-1185">Reference proteome</keyword>
<dbReference type="AlphaFoldDB" id="A0A2V3TYN3"/>
<accession>A0A2V3TYN3</accession>
<protein>
    <recommendedName>
        <fullName evidence="4">Outer membrane beta-barrel protein</fullName>
    </recommendedName>
</protein>
<comment type="caution">
    <text evidence="2">The sequence shown here is derived from an EMBL/GenBank/DDBJ whole genome shotgun (WGS) entry which is preliminary data.</text>
</comment>
<sequence>MIAAGVVFAGLPAVARAQAVDANDAPFQLLRGSSGPLVLTPQPSEKIAPFFDPSPMLMNSRDLGAGPLPASSFTNTQSRVTLVNPAVRDRVYADLSAPAPSSSTEPRRRRPQPVDPYEQLGLTLGGLKLLPAIEADVGYDSNPRRTDTGVKGSTMLRTMAELKLQSDWQRHSLTGSLRGSYDAFPGMTDVNRPAGEGRVNLRLDVLRGTQIESEGRYIVTTQQPGNPNLPNGVVNQPITASFGGTLGLVHAFNRLSVGVYGDIDRSTYGNAKLADGTSVSQDDRNYTQYAVRLRTGYELSAYLTPFIEGRLDKRRYDEHFDSSGYARNSNGVGMRVGTAFNLPGSLTGEIAAGLEHRVYDDPRLADLNGPIGEASLVWTATPLTKLRLRASSTIGETTVVGSSGVVVMQAGAEVEHALRRNLTVTGALAFSNNNYQDVYLKEHGITGSVRLDWKMTRTLAFRASFTHERLDSTSANSDYTANIFLVGLRLQR</sequence>
<dbReference type="Proteomes" id="UP000248021">
    <property type="component" value="Unassembled WGS sequence"/>
</dbReference>
<dbReference type="InterPro" id="IPR018759">
    <property type="entry name" value="BBP2_2"/>
</dbReference>
<gene>
    <name evidence="2" type="ORF">C7450_11116</name>
</gene>
<evidence type="ECO:0000256" key="1">
    <source>
        <dbReference type="SAM" id="MobiDB-lite"/>
    </source>
</evidence>
<dbReference type="Pfam" id="PF10082">
    <property type="entry name" value="BBP2_2"/>
    <property type="match status" value="1"/>
</dbReference>
<proteinExistence type="predicted"/>